<dbReference type="InterPro" id="IPR016160">
    <property type="entry name" value="Ald_DH_CS_CYS"/>
</dbReference>
<name>A0A5R9J1C0_9PROT</name>
<dbReference type="SUPFAM" id="SSF53720">
    <property type="entry name" value="ALDH-like"/>
    <property type="match status" value="1"/>
</dbReference>
<keyword evidence="2" id="KW-0521">NADP</keyword>
<proteinExistence type="inferred from homology"/>
<dbReference type="InterPro" id="IPR015590">
    <property type="entry name" value="Aldehyde_DH_dom"/>
</dbReference>
<dbReference type="PANTHER" id="PTHR43217">
    <property type="entry name" value="SUCCINATE SEMIALDEHYDE DEHYDROGENASE [NAD(P)+] SAD"/>
    <property type="match status" value="1"/>
</dbReference>
<dbReference type="GO" id="GO:0004777">
    <property type="term" value="F:succinate-semialdehyde dehydrogenase (NAD+) activity"/>
    <property type="evidence" value="ECO:0007669"/>
    <property type="project" value="TreeGrafter"/>
</dbReference>
<evidence type="ECO:0000256" key="3">
    <source>
        <dbReference type="ARBA" id="ARBA00023002"/>
    </source>
</evidence>
<sequence length="471" mass="50506">MSAFQTSTDRHPGNLPGAVSTDPTDGVVFARHPFLTDSELRSLLERAQIGFERWRDTAATRRAALLHRMASVLRRRQNEMALMATREMGKPIIQARAEIEKCAALCDWYGENGPRLLEDESTSVEGDRATVSFLPLGTVYAVMPWNFPYWQAMRGAVPIMMGGNGFFLKPAGNVVGSALLLEQAWQEAGLPDGVFTVANLTRSQSPVVIADDRIAAVTLTGGVAAGRQIASQAAAALKKSVLELGGSDPFIVLADADLDAAIRAAVTARFQNCGQVCIAAKRFIIEAPVAERFTERFVGAVKALRVGNPLDENTEVGPMARADLRDELHGQVEASLAAGARLLTGGHAVEGPGCFYAPTVLDQVLPGMQAFDAETFGPVAAITIASDADHAVQLANQSEFGLSGSLWTGDRSIGRRLARRMNTGGVFVNGYAISDPRVPIGGIKKSGYGRELSHFGLREFLNAQTVWSDRL</sequence>
<comment type="similarity">
    <text evidence="1">Belongs to the aldehyde dehydrogenase family.</text>
</comment>
<dbReference type="Gene3D" id="3.40.309.10">
    <property type="entry name" value="Aldehyde Dehydrogenase, Chain A, domain 2"/>
    <property type="match status" value="1"/>
</dbReference>
<dbReference type="InterPro" id="IPR016161">
    <property type="entry name" value="Ald_DH/histidinol_DH"/>
</dbReference>
<evidence type="ECO:0000259" key="5">
    <source>
        <dbReference type="Pfam" id="PF00171"/>
    </source>
</evidence>
<dbReference type="PROSITE" id="PS00070">
    <property type="entry name" value="ALDEHYDE_DEHYDR_CYS"/>
    <property type="match status" value="1"/>
</dbReference>
<dbReference type="InterPro" id="IPR016162">
    <property type="entry name" value="Ald_DH_N"/>
</dbReference>
<dbReference type="Pfam" id="PF00171">
    <property type="entry name" value="Aldedh"/>
    <property type="match status" value="1"/>
</dbReference>
<dbReference type="GO" id="GO:0004030">
    <property type="term" value="F:aldehyde dehydrogenase [NAD(P)+] activity"/>
    <property type="evidence" value="ECO:0007669"/>
    <property type="project" value="InterPro"/>
</dbReference>
<evidence type="ECO:0000313" key="6">
    <source>
        <dbReference type="EMBL" id="TLU71445.1"/>
    </source>
</evidence>
<evidence type="ECO:0000256" key="2">
    <source>
        <dbReference type="ARBA" id="ARBA00022857"/>
    </source>
</evidence>
<dbReference type="RefSeq" id="WP_138327083.1">
    <property type="nucleotide sequence ID" value="NZ_VCDI01000006.1"/>
</dbReference>
<feature type="region of interest" description="Disordered" evidence="4">
    <location>
        <begin position="1"/>
        <end position="22"/>
    </location>
</feature>
<dbReference type="InterPro" id="IPR016163">
    <property type="entry name" value="Ald_DH_C"/>
</dbReference>
<organism evidence="6 7">
    <name type="scientific">Lichenicoccus roseus</name>
    <dbReference type="NCBI Taxonomy" id="2683649"/>
    <lineage>
        <taxon>Bacteria</taxon>
        <taxon>Pseudomonadati</taxon>
        <taxon>Pseudomonadota</taxon>
        <taxon>Alphaproteobacteria</taxon>
        <taxon>Acetobacterales</taxon>
        <taxon>Acetobacteraceae</taxon>
        <taxon>Lichenicoccus</taxon>
    </lineage>
</organism>
<dbReference type="PANTHER" id="PTHR43217:SF1">
    <property type="entry name" value="SUCCINATE SEMIALDEHYDE DEHYDROGENASE [NAD(P)+] SAD"/>
    <property type="match status" value="1"/>
</dbReference>
<dbReference type="CDD" id="cd07100">
    <property type="entry name" value="ALDH_SSADH1_GabD1"/>
    <property type="match status" value="1"/>
</dbReference>
<accession>A0A5R9J1C0</accession>
<dbReference type="InterPro" id="IPR044148">
    <property type="entry name" value="ALDH_GabD1-like"/>
</dbReference>
<dbReference type="InterPro" id="IPR047110">
    <property type="entry name" value="GABD/Sad-like"/>
</dbReference>
<gene>
    <name evidence="6" type="ORF">FE263_16210</name>
</gene>
<protein>
    <submittedName>
        <fullName evidence="6">NAD-dependent succinate-semialdehyde dehydrogenase</fullName>
    </submittedName>
</protein>
<dbReference type="AlphaFoldDB" id="A0A5R9J1C0"/>
<comment type="caution">
    <text evidence="6">The sequence shown here is derived from an EMBL/GenBank/DDBJ whole genome shotgun (WGS) entry which is preliminary data.</text>
</comment>
<keyword evidence="3" id="KW-0560">Oxidoreductase</keyword>
<dbReference type="EMBL" id="VCDI01000006">
    <property type="protein sequence ID" value="TLU71445.1"/>
    <property type="molecule type" value="Genomic_DNA"/>
</dbReference>
<evidence type="ECO:0000256" key="1">
    <source>
        <dbReference type="ARBA" id="ARBA00009986"/>
    </source>
</evidence>
<dbReference type="Proteomes" id="UP000305654">
    <property type="component" value="Unassembled WGS sequence"/>
</dbReference>
<reference evidence="6 7" key="1">
    <citation type="submission" date="2019-05" db="EMBL/GenBank/DDBJ databases">
        <authorList>
            <person name="Pankratov T."/>
            <person name="Grouzdev D."/>
        </authorList>
    </citation>
    <scope>NUCLEOTIDE SEQUENCE [LARGE SCALE GENOMIC DNA]</scope>
    <source>
        <strain evidence="6 7">KEBCLARHB70R</strain>
    </source>
</reference>
<dbReference type="OrthoDB" id="9812625at2"/>
<evidence type="ECO:0000256" key="4">
    <source>
        <dbReference type="SAM" id="MobiDB-lite"/>
    </source>
</evidence>
<evidence type="ECO:0000313" key="7">
    <source>
        <dbReference type="Proteomes" id="UP000305654"/>
    </source>
</evidence>
<dbReference type="FunFam" id="3.40.309.10:FF:000010">
    <property type="entry name" value="Gamma-aminobutyraldehyde dehydrogenase"/>
    <property type="match status" value="1"/>
</dbReference>
<feature type="domain" description="Aldehyde dehydrogenase" evidence="5">
    <location>
        <begin position="20"/>
        <end position="466"/>
    </location>
</feature>
<dbReference type="Gene3D" id="3.40.605.10">
    <property type="entry name" value="Aldehyde Dehydrogenase, Chain A, domain 1"/>
    <property type="match status" value="1"/>
</dbReference>
<keyword evidence="7" id="KW-1185">Reference proteome</keyword>